<reference evidence="1 2" key="1">
    <citation type="submission" date="2023-12" db="EMBL/GenBank/DDBJ databases">
        <title>Novel species of the genus Arcicella isolated from rivers.</title>
        <authorList>
            <person name="Lu H."/>
        </authorList>
    </citation>
    <scope>NUCLEOTIDE SEQUENCE [LARGE SCALE GENOMIC DNA]</scope>
    <source>
        <strain evidence="1 2">KCTC 23307</strain>
    </source>
</reference>
<proteinExistence type="predicted"/>
<gene>
    <name evidence="1" type="ORF">VB248_11625</name>
</gene>
<keyword evidence="2" id="KW-1185">Reference proteome</keyword>
<organism evidence="1 2">
    <name type="scientific">Arcicella rigui</name>
    <dbReference type="NCBI Taxonomy" id="797020"/>
    <lineage>
        <taxon>Bacteria</taxon>
        <taxon>Pseudomonadati</taxon>
        <taxon>Bacteroidota</taxon>
        <taxon>Cytophagia</taxon>
        <taxon>Cytophagales</taxon>
        <taxon>Flectobacillaceae</taxon>
        <taxon>Arcicella</taxon>
    </lineage>
</organism>
<dbReference type="EMBL" id="JAYFUM010000012">
    <property type="protein sequence ID" value="MEA5139793.1"/>
    <property type="molecule type" value="Genomic_DNA"/>
</dbReference>
<evidence type="ECO:0008006" key="3">
    <source>
        <dbReference type="Google" id="ProtNLM"/>
    </source>
</evidence>
<sequence length="237" mass="27134">MTKEKFTYFIANPTEVTVHEIEEFESVANEYPYCQLVHSLLAKAYSKHSSEEISQEKIRRAAASALSRNALRKIVRGTFTNQSSNTTITKFDSEYLQKLDSIVEAKEEENNRTNYAYQQELLSDRDFLTYSTAAEDALLNEIAQKQQIQKTIIDNFLIKDPGLIRTTKSQLEAMGKQEDLSLNSVKLEKGIVTESYAKILTMQGRKDKAIGVYEKLILKFPEKKAYFASKIQELSDF</sequence>
<accession>A0ABU5QAN0</accession>
<dbReference type="RefSeq" id="WP_323296952.1">
    <property type="nucleotide sequence ID" value="NZ_JAYFUM010000012.1"/>
</dbReference>
<evidence type="ECO:0000313" key="2">
    <source>
        <dbReference type="Proteomes" id="UP001302949"/>
    </source>
</evidence>
<protein>
    <recommendedName>
        <fullName evidence="3">Tetratricopeptide repeat protein</fullName>
    </recommendedName>
</protein>
<dbReference type="Proteomes" id="UP001302949">
    <property type="component" value="Unassembled WGS sequence"/>
</dbReference>
<evidence type="ECO:0000313" key="1">
    <source>
        <dbReference type="EMBL" id="MEA5139793.1"/>
    </source>
</evidence>
<name>A0ABU5QAN0_9BACT</name>
<comment type="caution">
    <text evidence="1">The sequence shown here is derived from an EMBL/GenBank/DDBJ whole genome shotgun (WGS) entry which is preliminary data.</text>
</comment>